<organism evidence="2 3">
    <name type="scientific">Tetrahymena thermophila (strain SB210)</name>
    <dbReference type="NCBI Taxonomy" id="312017"/>
    <lineage>
        <taxon>Eukaryota</taxon>
        <taxon>Sar</taxon>
        <taxon>Alveolata</taxon>
        <taxon>Ciliophora</taxon>
        <taxon>Intramacronucleata</taxon>
        <taxon>Oligohymenophorea</taxon>
        <taxon>Hymenostomatida</taxon>
        <taxon>Tetrahymenina</taxon>
        <taxon>Tetrahymenidae</taxon>
        <taxon>Tetrahymena</taxon>
    </lineage>
</organism>
<dbReference type="KEGG" id="tet:TTHERM_01026410"/>
<proteinExistence type="predicted"/>
<keyword evidence="3" id="KW-1185">Reference proteome</keyword>
<dbReference type="Proteomes" id="UP000009168">
    <property type="component" value="Unassembled WGS sequence"/>
</dbReference>
<gene>
    <name evidence="2" type="ORF">TTHERM_01026410</name>
</gene>
<evidence type="ECO:0000256" key="1">
    <source>
        <dbReference type="SAM" id="MobiDB-lite"/>
    </source>
</evidence>
<protein>
    <submittedName>
        <fullName evidence="2">Uncharacterized protein</fullName>
    </submittedName>
</protein>
<dbReference type="GeneID" id="7840278"/>
<sequence length="162" mass="18300">MSRYNQDNVPEEVLNRFPTLKNRPPSISRVQPSVSQQITVQQSDSKQGQCENSNVATQQCSDQKHILEELQKKFPQFNSIKNQVVLEKSQVGAPPLQQSSILLVSQVKSLNKEFAPENLPLKEQIAINKATCSLCPNHKKTQSGLFKDLPISHESPTKKKYF</sequence>
<dbReference type="RefSeq" id="XP_001030740.1">
    <property type="nucleotide sequence ID" value="XM_001030740.1"/>
</dbReference>
<evidence type="ECO:0000313" key="2">
    <source>
        <dbReference type="EMBL" id="EAR83077.1"/>
    </source>
</evidence>
<evidence type="ECO:0000313" key="3">
    <source>
        <dbReference type="Proteomes" id="UP000009168"/>
    </source>
</evidence>
<name>Q22CN8_TETTS</name>
<dbReference type="HOGENOM" id="CLU_1638815_0_0_1"/>
<accession>Q22CN8</accession>
<feature type="region of interest" description="Disordered" evidence="1">
    <location>
        <begin position="1"/>
        <end position="50"/>
    </location>
</feature>
<dbReference type="InParanoid" id="Q22CN8"/>
<dbReference type="AlphaFoldDB" id="Q22CN8"/>
<dbReference type="EMBL" id="GG662823">
    <property type="protein sequence ID" value="EAR83077.1"/>
    <property type="molecule type" value="Genomic_DNA"/>
</dbReference>
<reference evidence="3" key="1">
    <citation type="journal article" date="2006" name="PLoS Biol.">
        <title>Macronuclear genome sequence of the ciliate Tetrahymena thermophila, a model eukaryote.</title>
        <authorList>
            <person name="Eisen J.A."/>
            <person name="Coyne R.S."/>
            <person name="Wu M."/>
            <person name="Wu D."/>
            <person name="Thiagarajan M."/>
            <person name="Wortman J.R."/>
            <person name="Badger J.H."/>
            <person name="Ren Q."/>
            <person name="Amedeo P."/>
            <person name="Jones K.M."/>
            <person name="Tallon L.J."/>
            <person name="Delcher A.L."/>
            <person name="Salzberg S.L."/>
            <person name="Silva J.C."/>
            <person name="Haas B.J."/>
            <person name="Majoros W.H."/>
            <person name="Farzad M."/>
            <person name="Carlton J.M."/>
            <person name="Smith R.K. Jr."/>
            <person name="Garg J."/>
            <person name="Pearlman R.E."/>
            <person name="Karrer K.M."/>
            <person name="Sun L."/>
            <person name="Manning G."/>
            <person name="Elde N.C."/>
            <person name="Turkewitz A.P."/>
            <person name="Asai D.J."/>
            <person name="Wilkes D.E."/>
            <person name="Wang Y."/>
            <person name="Cai H."/>
            <person name="Collins K."/>
            <person name="Stewart B.A."/>
            <person name="Lee S.R."/>
            <person name="Wilamowska K."/>
            <person name="Weinberg Z."/>
            <person name="Ruzzo W.L."/>
            <person name="Wloga D."/>
            <person name="Gaertig J."/>
            <person name="Frankel J."/>
            <person name="Tsao C.-C."/>
            <person name="Gorovsky M.A."/>
            <person name="Keeling P.J."/>
            <person name="Waller R.F."/>
            <person name="Patron N.J."/>
            <person name="Cherry J.M."/>
            <person name="Stover N.A."/>
            <person name="Krieger C.J."/>
            <person name="del Toro C."/>
            <person name="Ryder H.F."/>
            <person name="Williamson S.C."/>
            <person name="Barbeau R.A."/>
            <person name="Hamilton E.P."/>
            <person name="Orias E."/>
        </authorList>
    </citation>
    <scope>NUCLEOTIDE SEQUENCE [LARGE SCALE GENOMIC DNA]</scope>
    <source>
        <strain evidence="3">SB210</strain>
    </source>
</reference>
<feature type="compositionally biased region" description="Polar residues" evidence="1">
    <location>
        <begin position="28"/>
        <end position="50"/>
    </location>
</feature>